<dbReference type="Pfam" id="PF02949">
    <property type="entry name" value="7tm_6"/>
    <property type="match status" value="1"/>
</dbReference>
<evidence type="ECO:0000256" key="4">
    <source>
        <dbReference type="ARBA" id="ARBA00022725"/>
    </source>
</evidence>
<keyword evidence="5 9" id="KW-1133">Transmembrane helix</keyword>
<dbReference type="Proteomes" id="UP000007151">
    <property type="component" value="Unassembled WGS sequence"/>
</dbReference>
<reference evidence="10 11" key="1">
    <citation type="journal article" date="2011" name="Cell">
        <title>The monarch butterfly genome yields insights into long-distance migration.</title>
        <authorList>
            <person name="Zhan S."/>
            <person name="Merlin C."/>
            <person name="Boore J.L."/>
            <person name="Reppert S.M."/>
        </authorList>
    </citation>
    <scope>NUCLEOTIDE SEQUENCE [LARGE SCALE GENOMIC DNA]</scope>
    <source>
        <strain evidence="10">F-2</strain>
    </source>
</reference>
<gene>
    <name evidence="10" type="ORF">KGM_204409</name>
</gene>
<evidence type="ECO:0000256" key="9">
    <source>
        <dbReference type="SAM" id="Phobius"/>
    </source>
</evidence>
<feature type="transmembrane region" description="Helical" evidence="9">
    <location>
        <begin position="217"/>
        <end position="238"/>
    </location>
</feature>
<keyword evidence="8" id="KW-0807">Transducer</keyword>
<keyword evidence="3 9" id="KW-0812">Transmembrane</keyword>
<name>A0A212ELH4_DANPL</name>
<keyword evidence="7 10" id="KW-0675">Receptor</keyword>
<proteinExistence type="predicted"/>
<sequence length="250" mass="29190">MSYAVMKLVSSASVPEFVANLHIIGYDTMSFGKLLTIWYKRNIFRKRINELVDLWPMDLQDDESNKIKREKLSRLRIGQICYCFWNVLGVWLYNLTPVVIYVYHKIQGNPSNLGYIWHISYPFDKTKSVYHELCFAFEVYGGLVSVWSMLASDILFMTMASHISMLLRLLQIKILRLVRMKKGNNVCYEDIVAVIKIHQRLITYGTNLESAFSVVNLINVLLSSITICCIITTSYSYFTLLYTMYRSDYK</sequence>
<keyword evidence="11" id="KW-1185">Reference proteome</keyword>
<dbReference type="GO" id="GO:0007165">
    <property type="term" value="P:signal transduction"/>
    <property type="evidence" value="ECO:0007669"/>
    <property type="project" value="UniProtKB-KW"/>
</dbReference>
<dbReference type="GO" id="GO:0005886">
    <property type="term" value="C:plasma membrane"/>
    <property type="evidence" value="ECO:0007669"/>
    <property type="project" value="TreeGrafter"/>
</dbReference>
<protein>
    <submittedName>
        <fullName evidence="10">Odorant receptor OR12</fullName>
    </submittedName>
</protein>
<comment type="subcellular location">
    <subcellularLocation>
        <location evidence="1">Membrane</location>
        <topology evidence="1">Multi-pass membrane protein</topology>
    </subcellularLocation>
</comment>
<feature type="transmembrane region" description="Helical" evidence="9">
    <location>
        <begin position="146"/>
        <end position="170"/>
    </location>
</feature>
<evidence type="ECO:0000256" key="2">
    <source>
        <dbReference type="ARBA" id="ARBA00022606"/>
    </source>
</evidence>
<accession>A0A212ELH4</accession>
<evidence type="ECO:0000256" key="3">
    <source>
        <dbReference type="ARBA" id="ARBA00022692"/>
    </source>
</evidence>
<organism evidence="10 11">
    <name type="scientific">Danaus plexippus plexippus</name>
    <dbReference type="NCBI Taxonomy" id="278856"/>
    <lineage>
        <taxon>Eukaryota</taxon>
        <taxon>Metazoa</taxon>
        <taxon>Ecdysozoa</taxon>
        <taxon>Arthropoda</taxon>
        <taxon>Hexapoda</taxon>
        <taxon>Insecta</taxon>
        <taxon>Pterygota</taxon>
        <taxon>Neoptera</taxon>
        <taxon>Endopterygota</taxon>
        <taxon>Lepidoptera</taxon>
        <taxon>Glossata</taxon>
        <taxon>Ditrysia</taxon>
        <taxon>Papilionoidea</taxon>
        <taxon>Nymphalidae</taxon>
        <taxon>Danainae</taxon>
        <taxon>Danaini</taxon>
        <taxon>Danaina</taxon>
        <taxon>Danaus</taxon>
        <taxon>Danaus</taxon>
    </lineage>
</organism>
<evidence type="ECO:0000313" key="10">
    <source>
        <dbReference type="EMBL" id="OWR42350.1"/>
    </source>
</evidence>
<dbReference type="InterPro" id="IPR004117">
    <property type="entry name" value="7tm6_olfct_rcpt"/>
</dbReference>
<feature type="transmembrane region" description="Helical" evidence="9">
    <location>
        <begin position="80"/>
        <end position="103"/>
    </location>
</feature>
<dbReference type="eggNOG" id="ENOG502RTH6">
    <property type="taxonomic scope" value="Eukaryota"/>
</dbReference>
<dbReference type="AlphaFoldDB" id="A0A212ELH4"/>
<evidence type="ECO:0000256" key="7">
    <source>
        <dbReference type="ARBA" id="ARBA00023170"/>
    </source>
</evidence>
<dbReference type="GO" id="GO:0004984">
    <property type="term" value="F:olfactory receptor activity"/>
    <property type="evidence" value="ECO:0007669"/>
    <property type="project" value="InterPro"/>
</dbReference>
<dbReference type="GO" id="GO:0005549">
    <property type="term" value="F:odorant binding"/>
    <property type="evidence" value="ECO:0007669"/>
    <property type="project" value="InterPro"/>
</dbReference>
<comment type="caution">
    <text evidence="10">The sequence shown here is derived from an EMBL/GenBank/DDBJ whole genome shotgun (WGS) entry which is preliminary data.</text>
</comment>
<evidence type="ECO:0000256" key="1">
    <source>
        <dbReference type="ARBA" id="ARBA00004141"/>
    </source>
</evidence>
<keyword evidence="2" id="KW-0716">Sensory transduction</keyword>
<evidence type="ECO:0000256" key="5">
    <source>
        <dbReference type="ARBA" id="ARBA00022989"/>
    </source>
</evidence>
<dbReference type="PANTHER" id="PTHR21137">
    <property type="entry name" value="ODORANT RECEPTOR"/>
    <property type="match status" value="1"/>
</dbReference>
<dbReference type="InParanoid" id="A0A212ELH4"/>
<dbReference type="KEGG" id="dpl:KGM_204409"/>
<keyword evidence="6 9" id="KW-0472">Membrane</keyword>
<evidence type="ECO:0000256" key="6">
    <source>
        <dbReference type="ARBA" id="ARBA00023136"/>
    </source>
</evidence>
<evidence type="ECO:0000313" key="11">
    <source>
        <dbReference type="Proteomes" id="UP000007151"/>
    </source>
</evidence>
<evidence type="ECO:0000256" key="8">
    <source>
        <dbReference type="ARBA" id="ARBA00023224"/>
    </source>
</evidence>
<keyword evidence="4" id="KW-0552">Olfaction</keyword>
<dbReference type="EMBL" id="AGBW02014048">
    <property type="protein sequence ID" value="OWR42350.1"/>
    <property type="molecule type" value="Genomic_DNA"/>
</dbReference>
<dbReference type="PANTHER" id="PTHR21137:SF44">
    <property type="entry name" value="ODORANT RECEPTOR 13A-RELATED"/>
    <property type="match status" value="1"/>
</dbReference>